<name>A0A6J6Z1M8_9ZZZZ</name>
<proteinExistence type="predicted"/>
<protein>
    <submittedName>
        <fullName evidence="1">Unannotated protein</fullName>
    </submittedName>
</protein>
<reference evidence="1" key="1">
    <citation type="submission" date="2020-05" db="EMBL/GenBank/DDBJ databases">
        <authorList>
            <person name="Chiriac C."/>
            <person name="Salcher M."/>
            <person name="Ghai R."/>
            <person name="Kavagutti S V."/>
        </authorList>
    </citation>
    <scope>NUCLEOTIDE SEQUENCE</scope>
</reference>
<dbReference type="EMBL" id="CAFAAJ010000141">
    <property type="protein sequence ID" value="CAB4815701.1"/>
    <property type="molecule type" value="Genomic_DNA"/>
</dbReference>
<evidence type="ECO:0000313" key="1">
    <source>
        <dbReference type="EMBL" id="CAB4815701.1"/>
    </source>
</evidence>
<organism evidence="1">
    <name type="scientific">freshwater metagenome</name>
    <dbReference type="NCBI Taxonomy" id="449393"/>
    <lineage>
        <taxon>unclassified sequences</taxon>
        <taxon>metagenomes</taxon>
        <taxon>ecological metagenomes</taxon>
    </lineage>
</organism>
<dbReference type="AlphaFoldDB" id="A0A6J6Z1M8"/>
<sequence>MGRGEHEVRLALVRAEVVARLVRVGERLGEMPVAHRVLPAVAHHVVLAHQPVVRVRKGRHVEEREVSLIEEVVRHLRGARLPLHRRQWTADEQRVRVLGHLRQRHDWVLQRHPDHAEVLGNPGRGLAARRARDRQPRIDSRDLNTHTVGSEPVAVIRALQRAINDTTGAQWRPAVRALVAHRGEPVSEPRYAPALAEQFNAEHAVGRLEFLHPRNRVPAAAKSRVLIVEPGLGRSTCGHATKVAMPQRPASGPDQPE</sequence>
<gene>
    <name evidence="1" type="ORF">UFOPK3001_01874</name>
</gene>
<accession>A0A6J6Z1M8</accession>